<feature type="transmembrane region" description="Helical" evidence="2">
    <location>
        <begin position="46"/>
        <end position="69"/>
    </location>
</feature>
<evidence type="ECO:0000256" key="1">
    <source>
        <dbReference type="SAM" id="Coils"/>
    </source>
</evidence>
<evidence type="ECO:0000256" key="2">
    <source>
        <dbReference type="SAM" id="Phobius"/>
    </source>
</evidence>
<feature type="coiled-coil region" evidence="1">
    <location>
        <begin position="12"/>
        <end position="42"/>
    </location>
</feature>
<dbReference type="AlphaFoldDB" id="A0A7V8RB22"/>
<dbReference type="RefSeq" id="WP_181266325.1">
    <property type="nucleotide sequence ID" value="NZ_BAAAGB010000002.1"/>
</dbReference>
<evidence type="ECO:0000313" key="4">
    <source>
        <dbReference type="Proteomes" id="UP000589292"/>
    </source>
</evidence>
<dbReference type="Proteomes" id="UP000589292">
    <property type="component" value="Unassembled WGS sequence"/>
</dbReference>
<protein>
    <submittedName>
        <fullName evidence="3">Uncharacterized protein</fullName>
    </submittedName>
</protein>
<sequence length="74" mass="8099">MTARSPNNNERLAVLETEVRQLTKLVNEMDEKLDQLVELRAQGVGAFWVASAIFGTGIVGSVLAAWNWIKGTAL</sequence>
<gene>
    <name evidence="3" type="ORF">FG486_02580</name>
</gene>
<keyword evidence="2" id="KW-1133">Transmembrane helix</keyword>
<comment type="caution">
    <text evidence="3">The sequence shown here is derived from an EMBL/GenBank/DDBJ whole genome shotgun (WGS) entry which is preliminary data.</text>
</comment>
<keyword evidence="4" id="KW-1185">Reference proteome</keyword>
<keyword evidence="1" id="KW-0175">Coiled coil</keyword>
<dbReference type="EMBL" id="VDES01000001">
    <property type="protein sequence ID" value="MBA1373211.1"/>
    <property type="molecule type" value="Genomic_DNA"/>
</dbReference>
<keyword evidence="2" id="KW-0812">Transmembrane</keyword>
<proteinExistence type="predicted"/>
<reference evidence="3 4" key="1">
    <citation type="journal article" date="1994" name="Int. J. Syst. Bacteriol.">
        <title>Phylogenetic positions of novel aerobic, bacteriochlorophyll a-containing bacteria and description of Roseococcus thiosulfatophilus gen. nov., sp. nov., Erythromicrobium ramosum gen. nov., sp. nov., and Erythrobacter litoralis sp. nov.</title>
        <authorList>
            <person name="Yurkov V."/>
            <person name="Stackebrandt E."/>
            <person name="Holmes A."/>
            <person name="Fuerst J.A."/>
            <person name="Hugenholtz P."/>
            <person name="Golecki J."/>
            <person name="Gad'on N."/>
            <person name="Gorlenko V.M."/>
            <person name="Kompantseva E.I."/>
            <person name="Drews G."/>
        </authorList>
    </citation>
    <scope>NUCLEOTIDE SEQUENCE [LARGE SCALE GENOMIC DNA]</scope>
    <source>
        <strain evidence="3 4">KR-99</strain>
    </source>
</reference>
<keyword evidence="2" id="KW-0472">Membrane</keyword>
<organism evidence="3 4">
    <name type="scientific">Sphingomonas ursincola</name>
    <dbReference type="NCBI Taxonomy" id="56361"/>
    <lineage>
        <taxon>Bacteria</taxon>
        <taxon>Pseudomonadati</taxon>
        <taxon>Pseudomonadota</taxon>
        <taxon>Alphaproteobacteria</taxon>
        <taxon>Sphingomonadales</taxon>
        <taxon>Sphingomonadaceae</taxon>
        <taxon>Sphingomonas</taxon>
    </lineage>
</organism>
<evidence type="ECO:0000313" key="3">
    <source>
        <dbReference type="EMBL" id="MBA1373211.1"/>
    </source>
</evidence>
<accession>A0A7V8RB22</accession>
<name>A0A7V8RB22_9SPHN</name>